<proteinExistence type="predicted"/>
<dbReference type="AlphaFoldDB" id="A0A6P6Q4J0"/>
<feature type="compositionally biased region" description="Low complexity" evidence="7">
    <location>
        <begin position="372"/>
        <end position="385"/>
    </location>
</feature>
<accession>A0A6P6Q4J0</accession>
<dbReference type="SUPFAM" id="SSF56204">
    <property type="entry name" value="Hect, E3 ligase catalytic domain"/>
    <property type="match status" value="1"/>
</dbReference>
<dbReference type="PANTHER" id="PTHR11254">
    <property type="entry name" value="HECT DOMAIN UBIQUITIN-PROTEIN LIGASE"/>
    <property type="match status" value="1"/>
</dbReference>
<evidence type="ECO:0000313" key="9">
    <source>
        <dbReference type="Proteomes" id="UP000515129"/>
    </source>
</evidence>
<evidence type="ECO:0000259" key="8">
    <source>
        <dbReference type="PROSITE" id="PS50237"/>
    </source>
</evidence>
<dbReference type="Pfam" id="PF00632">
    <property type="entry name" value="HECT"/>
    <property type="match status" value="1"/>
</dbReference>
<organism evidence="9 10">
    <name type="scientific">Carassius auratus</name>
    <name type="common">Goldfish</name>
    <dbReference type="NCBI Taxonomy" id="7957"/>
    <lineage>
        <taxon>Eukaryota</taxon>
        <taxon>Metazoa</taxon>
        <taxon>Chordata</taxon>
        <taxon>Craniata</taxon>
        <taxon>Vertebrata</taxon>
        <taxon>Euteleostomi</taxon>
        <taxon>Actinopterygii</taxon>
        <taxon>Neopterygii</taxon>
        <taxon>Teleostei</taxon>
        <taxon>Ostariophysi</taxon>
        <taxon>Cypriniformes</taxon>
        <taxon>Cyprinidae</taxon>
        <taxon>Cyprininae</taxon>
        <taxon>Carassius</taxon>
    </lineage>
</organism>
<gene>
    <name evidence="10" type="primary">LOC113109072</name>
</gene>
<feature type="compositionally biased region" description="Polar residues" evidence="7">
    <location>
        <begin position="362"/>
        <end position="371"/>
    </location>
</feature>
<feature type="compositionally biased region" description="Low complexity" evidence="7">
    <location>
        <begin position="342"/>
        <end position="361"/>
    </location>
</feature>
<dbReference type="KEGG" id="caua:113109072"/>
<evidence type="ECO:0000256" key="3">
    <source>
        <dbReference type="ARBA" id="ARBA00012485"/>
    </source>
</evidence>
<evidence type="ECO:0000256" key="5">
    <source>
        <dbReference type="ARBA" id="ARBA00022786"/>
    </source>
</evidence>
<feature type="active site" description="Glycyl thioester intermediate" evidence="6">
    <location>
        <position position="789"/>
    </location>
</feature>
<dbReference type="Gene3D" id="3.90.1750.10">
    <property type="entry name" value="Hect, E3 ligase catalytic domains"/>
    <property type="match status" value="1"/>
</dbReference>
<sequence>MDRDRTTEAINILRNVLASPTIIRSIANSVESSVSPSAQMQSETESELRTLFRPSTSGIQSINNRQTMPTSSGGEVQGPRYQTRQQYGNWQSRCRKRPKTQYHRTFNKDVILLTSPDDNAVVKQKNKQHLHEIGHILNAFEFDKSWDSMTVLRKIKEAFKEKVPPDVSLEILMGCGNKLITPMLSKGQELNGSLILKVFRLKALYVKPSRPLLLAETDSSDDSCFEVDMPGERVYQSEGAVPEENVTTDLNDQSSTQNMISVHSITFQSSTRDQSPTRAQFSPSFIRDQSSASSIGVQSSTRVQSPTRAQFSTSSIGAQSSASSIGVQSSTRVQSPTRAQFSTSSIGAQSSASSIGVQSSTRVQSPTRAQFSTSSIGAQSSASGQPYTRQNSPAHCWHNDQSFRSASWDGDYNTYLSLIRAASEDEEEDEDLSCAIMASIEDQIIPPDVEIPIKQILEELATKINWNQTCKFNINRASVLDGAVRGFTRLSYNPNNRMVIKFSDDKGKYEEAIDLGGPRREFLRLLLVALMQSSMFEGKEDSLNLALDSQAIREDRYFIAGRAVAVSLVHGGPAPGCLSKTLFDSLVQGPDMCIPVLDDVADFELYNKIKKVSEATTLEELQHSTVPIMDYIANAGCLRPLRSIADRDRLVEDLLMFQVVNRVRGPFERFRDGLKTLGVLAKVQKHPEAFRSVLCHQPNQLTADIMDDLFEIQWSENGSNKRANENRVIAFWRDYLQDMEEEGSQRLGAVLAFATGSDQVPPIGFHPPPSIAFHHDTETPQRFPVANTCINCLRLPLYSTYGAFKSNMEFAINNTQGFGKE</sequence>
<feature type="compositionally biased region" description="Polar residues" evidence="7">
    <location>
        <begin position="332"/>
        <end position="341"/>
    </location>
</feature>
<dbReference type="GO" id="GO:0005737">
    <property type="term" value="C:cytoplasm"/>
    <property type="evidence" value="ECO:0007669"/>
    <property type="project" value="TreeGrafter"/>
</dbReference>
<evidence type="ECO:0000256" key="4">
    <source>
        <dbReference type="ARBA" id="ARBA00022679"/>
    </source>
</evidence>
<protein>
    <recommendedName>
        <fullName evidence="3">HECT-type E3 ubiquitin transferase</fullName>
        <ecNumber evidence="3">2.3.2.26</ecNumber>
    </recommendedName>
</protein>
<comment type="pathway">
    <text evidence="2">Protein modification; protein ubiquitination.</text>
</comment>
<dbReference type="RefSeq" id="XP_026128398.1">
    <property type="nucleotide sequence ID" value="XM_026272613.1"/>
</dbReference>
<dbReference type="GO" id="GO:0006511">
    <property type="term" value="P:ubiquitin-dependent protein catabolic process"/>
    <property type="evidence" value="ECO:0007669"/>
    <property type="project" value="TreeGrafter"/>
</dbReference>
<evidence type="ECO:0000256" key="6">
    <source>
        <dbReference type="PROSITE-ProRule" id="PRU00104"/>
    </source>
</evidence>
<reference evidence="10" key="1">
    <citation type="submission" date="2025-08" db="UniProtKB">
        <authorList>
            <consortium name="RefSeq"/>
        </authorList>
    </citation>
    <scope>IDENTIFICATION</scope>
    <source>
        <strain evidence="10">Wakin</strain>
        <tissue evidence="10">Muscle</tissue>
    </source>
</reference>
<feature type="region of interest" description="Disordered" evidence="7">
    <location>
        <begin position="266"/>
        <end position="394"/>
    </location>
</feature>
<dbReference type="OrthoDB" id="2384350at2759"/>
<evidence type="ECO:0000256" key="2">
    <source>
        <dbReference type="ARBA" id="ARBA00004906"/>
    </source>
</evidence>
<keyword evidence="4" id="KW-0808">Transferase</keyword>
<dbReference type="GO" id="GO:0016567">
    <property type="term" value="P:protein ubiquitination"/>
    <property type="evidence" value="ECO:0007669"/>
    <property type="project" value="TreeGrafter"/>
</dbReference>
<evidence type="ECO:0000256" key="7">
    <source>
        <dbReference type="SAM" id="MobiDB-lite"/>
    </source>
</evidence>
<feature type="compositionally biased region" description="Low complexity" evidence="7">
    <location>
        <begin position="290"/>
        <end position="300"/>
    </location>
</feature>
<dbReference type="Proteomes" id="UP000515129">
    <property type="component" value="Chromosome 9"/>
</dbReference>
<evidence type="ECO:0000256" key="1">
    <source>
        <dbReference type="ARBA" id="ARBA00000885"/>
    </source>
</evidence>
<feature type="compositionally biased region" description="Low complexity" evidence="7">
    <location>
        <begin position="312"/>
        <end position="331"/>
    </location>
</feature>
<feature type="compositionally biased region" description="Polar residues" evidence="7">
    <location>
        <begin position="266"/>
        <end position="289"/>
    </location>
</feature>
<dbReference type="GO" id="GO:0061630">
    <property type="term" value="F:ubiquitin protein ligase activity"/>
    <property type="evidence" value="ECO:0007669"/>
    <property type="project" value="UniProtKB-EC"/>
</dbReference>
<feature type="compositionally biased region" description="Polar residues" evidence="7">
    <location>
        <begin position="301"/>
        <end position="311"/>
    </location>
</feature>
<dbReference type="InterPro" id="IPR000569">
    <property type="entry name" value="HECT_dom"/>
</dbReference>
<dbReference type="EC" id="2.3.2.26" evidence="3"/>
<dbReference type="PROSITE" id="PS50237">
    <property type="entry name" value="HECT"/>
    <property type="match status" value="1"/>
</dbReference>
<dbReference type="PANTHER" id="PTHR11254:SF440">
    <property type="entry name" value="E3 UBIQUITIN-PROTEIN LIGASE NEDD-4"/>
    <property type="match status" value="1"/>
</dbReference>
<feature type="domain" description="HECT" evidence="8">
    <location>
        <begin position="495"/>
        <end position="821"/>
    </location>
</feature>
<dbReference type="GeneID" id="113109072"/>
<name>A0A6P6Q4J0_CARAU</name>
<comment type="catalytic activity">
    <reaction evidence="1">
        <text>S-ubiquitinyl-[E2 ubiquitin-conjugating enzyme]-L-cysteine + [acceptor protein]-L-lysine = [E2 ubiquitin-conjugating enzyme]-L-cysteine + N(6)-ubiquitinyl-[acceptor protein]-L-lysine.</text>
        <dbReference type="EC" id="2.3.2.26"/>
    </reaction>
</comment>
<dbReference type="SMART" id="SM00119">
    <property type="entry name" value="HECTc"/>
    <property type="match status" value="1"/>
</dbReference>
<dbReference type="InterPro" id="IPR035983">
    <property type="entry name" value="Hect_E3_ubiquitin_ligase"/>
</dbReference>
<dbReference type="InterPro" id="IPR050409">
    <property type="entry name" value="E3_ubiq-protein_ligase"/>
</dbReference>
<keyword evidence="9" id="KW-1185">Reference proteome</keyword>
<keyword evidence="5 6" id="KW-0833">Ubl conjugation pathway</keyword>
<dbReference type="Gene3D" id="3.30.2410.10">
    <property type="entry name" value="Hect, E3 ligase catalytic domain"/>
    <property type="match status" value="1"/>
</dbReference>
<evidence type="ECO:0000313" key="10">
    <source>
        <dbReference type="RefSeq" id="XP_026128398.1"/>
    </source>
</evidence>
<feature type="region of interest" description="Disordered" evidence="7">
    <location>
        <begin position="55"/>
        <end position="80"/>
    </location>
</feature>